<feature type="domain" description="Alpha-carbonic anhydrase" evidence="8">
    <location>
        <begin position="39"/>
        <end position="297"/>
    </location>
</feature>
<evidence type="ECO:0000256" key="2">
    <source>
        <dbReference type="ARBA" id="ARBA00012925"/>
    </source>
</evidence>
<accession>A0A2N3NAR1</accession>
<keyword evidence="4" id="KW-0862">Zinc</keyword>
<evidence type="ECO:0000256" key="4">
    <source>
        <dbReference type="ARBA" id="ARBA00022833"/>
    </source>
</evidence>
<dbReference type="InParanoid" id="A0A2N3NAR1"/>
<dbReference type="AlphaFoldDB" id="A0A2N3NAR1"/>
<keyword evidence="10" id="KW-1185">Reference proteome</keyword>
<dbReference type="Proteomes" id="UP000233524">
    <property type="component" value="Unassembled WGS sequence"/>
</dbReference>
<feature type="signal peptide" evidence="7">
    <location>
        <begin position="1"/>
        <end position="22"/>
    </location>
</feature>
<dbReference type="CDD" id="cd03124">
    <property type="entry name" value="alpha_CA_prokaryotic_like"/>
    <property type="match status" value="1"/>
</dbReference>
<comment type="caution">
    <text evidence="9">The sequence shown here is derived from an EMBL/GenBank/DDBJ whole genome shotgun (WGS) entry which is preliminary data.</text>
</comment>
<dbReference type="PANTHER" id="PTHR18952">
    <property type="entry name" value="CARBONIC ANHYDRASE"/>
    <property type="match status" value="1"/>
</dbReference>
<dbReference type="InterPro" id="IPR001148">
    <property type="entry name" value="CA_dom"/>
</dbReference>
<dbReference type="OrthoDB" id="429145at2759"/>
<dbReference type="PROSITE" id="PS51257">
    <property type="entry name" value="PROKAR_LIPOPROTEIN"/>
    <property type="match status" value="1"/>
</dbReference>
<dbReference type="InterPro" id="IPR023561">
    <property type="entry name" value="Carbonic_anhydrase_a-class"/>
</dbReference>
<dbReference type="SMART" id="SM01057">
    <property type="entry name" value="Carb_anhydrase"/>
    <property type="match status" value="1"/>
</dbReference>
<evidence type="ECO:0000256" key="3">
    <source>
        <dbReference type="ARBA" id="ARBA00022723"/>
    </source>
</evidence>
<name>A0A2N3NAR1_9PEZI</name>
<dbReference type="SUPFAM" id="SSF51069">
    <property type="entry name" value="Carbonic anhydrase"/>
    <property type="match status" value="1"/>
</dbReference>
<dbReference type="InterPro" id="IPR036398">
    <property type="entry name" value="CA_dom_sf"/>
</dbReference>
<comment type="similarity">
    <text evidence="1">Belongs to the alpha-carbonic anhydrase family.</text>
</comment>
<keyword evidence="3" id="KW-0479">Metal-binding</keyword>
<evidence type="ECO:0000256" key="5">
    <source>
        <dbReference type="ARBA" id="ARBA00023239"/>
    </source>
</evidence>
<evidence type="ECO:0000256" key="1">
    <source>
        <dbReference type="ARBA" id="ARBA00010718"/>
    </source>
</evidence>
<dbReference type="InterPro" id="IPR041891">
    <property type="entry name" value="Alpha_CA_prokaryot-like"/>
</dbReference>
<protein>
    <recommendedName>
        <fullName evidence="2">carbonic anhydrase</fullName>
        <ecNumber evidence="2">4.2.1.1</ecNumber>
    </recommendedName>
</protein>
<reference evidence="9 10" key="1">
    <citation type="journal article" date="2017" name="G3 (Bethesda)">
        <title>First Draft Genome Sequence of the Pathogenic Fungus Lomentospora prolificans (Formerly Scedosporium prolificans).</title>
        <authorList>
            <person name="Luo R."/>
            <person name="Zimin A."/>
            <person name="Workman R."/>
            <person name="Fan Y."/>
            <person name="Pertea G."/>
            <person name="Grossman N."/>
            <person name="Wear M.P."/>
            <person name="Jia B."/>
            <person name="Miller H."/>
            <person name="Casadevall A."/>
            <person name="Timp W."/>
            <person name="Zhang S.X."/>
            <person name="Salzberg S.L."/>
        </authorList>
    </citation>
    <scope>NUCLEOTIDE SEQUENCE [LARGE SCALE GENOMIC DNA]</scope>
    <source>
        <strain evidence="9 10">JHH-5317</strain>
    </source>
</reference>
<dbReference type="GO" id="GO:0004089">
    <property type="term" value="F:carbonate dehydratase activity"/>
    <property type="evidence" value="ECO:0007669"/>
    <property type="project" value="UniProtKB-EC"/>
</dbReference>
<evidence type="ECO:0000259" key="8">
    <source>
        <dbReference type="PROSITE" id="PS51144"/>
    </source>
</evidence>
<proteinExistence type="inferred from homology"/>
<evidence type="ECO:0000313" key="9">
    <source>
        <dbReference type="EMBL" id="PKS09523.1"/>
    </source>
</evidence>
<keyword evidence="5" id="KW-0456">Lyase</keyword>
<feature type="chain" id="PRO_5014904369" description="carbonic anhydrase" evidence="7">
    <location>
        <begin position="23"/>
        <end position="318"/>
    </location>
</feature>
<keyword evidence="7" id="KW-0732">Signal</keyword>
<gene>
    <name evidence="9" type="ORF">jhhlp_004140</name>
</gene>
<dbReference type="VEuPathDB" id="FungiDB:jhhlp_004140"/>
<dbReference type="EMBL" id="NLAX01000010">
    <property type="protein sequence ID" value="PKS09523.1"/>
    <property type="molecule type" value="Genomic_DNA"/>
</dbReference>
<dbReference type="Gene3D" id="3.10.200.10">
    <property type="entry name" value="Alpha carbonic anhydrase"/>
    <property type="match status" value="1"/>
</dbReference>
<evidence type="ECO:0000256" key="6">
    <source>
        <dbReference type="ARBA" id="ARBA00048348"/>
    </source>
</evidence>
<dbReference type="PROSITE" id="PS51144">
    <property type="entry name" value="ALPHA_CA_2"/>
    <property type="match status" value="1"/>
</dbReference>
<dbReference type="EC" id="4.2.1.1" evidence="2"/>
<sequence>MANSLTRLALAALSATPALCSCAYGTALDPRREASDAVGAFGYVGLDGPINWVGLNPEANVLCGTGTRQSPIDLSIAGVSALQGATVTLSISDLPNGAPLENLGTTVEVVASEAGGILAVAADSPLGALDGFRLEQFHFHLPSEHLDNGTSRAMEMHMVFEGESGEVAVLAAFIDADGPGPVLEDVLSVVDSVAAPGSVTTTPPLALSELAKALTAGQFQTYSGSLTTPPCTEGVTWLVSTETLSISREAFERVRSVIGFNARFSQNELGEPNLLQVVGQAVPPAQEVASETVADDDTEQMAAMAAVMATWVPIPVPP</sequence>
<evidence type="ECO:0000313" key="10">
    <source>
        <dbReference type="Proteomes" id="UP000233524"/>
    </source>
</evidence>
<comment type="catalytic activity">
    <reaction evidence="6">
        <text>hydrogencarbonate + H(+) = CO2 + H2O</text>
        <dbReference type="Rhea" id="RHEA:10748"/>
        <dbReference type="ChEBI" id="CHEBI:15377"/>
        <dbReference type="ChEBI" id="CHEBI:15378"/>
        <dbReference type="ChEBI" id="CHEBI:16526"/>
        <dbReference type="ChEBI" id="CHEBI:17544"/>
        <dbReference type="EC" id="4.2.1.1"/>
    </reaction>
</comment>
<dbReference type="Pfam" id="PF00194">
    <property type="entry name" value="Carb_anhydrase"/>
    <property type="match status" value="1"/>
</dbReference>
<organism evidence="9 10">
    <name type="scientific">Lomentospora prolificans</name>
    <dbReference type="NCBI Taxonomy" id="41688"/>
    <lineage>
        <taxon>Eukaryota</taxon>
        <taxon>Fungi</taxon>
        <taxon>Dikarya</taxon>
        <taxon>Ascomycota</taxon>
        <taxon>Pezizomycotina</taxon>
        <taxon>Sordariomycetes</taxon>
        <taxon>Hypocreomycetidae</taxon>
        <taxon>Microascales</taxon>
        <taxon>Microascaceae</taxon>
        <taxon>Lomentospora</taxon>
    </lineage>
</organism>
<evidence type="ECO:0000256" key="7">
    <source>
        <dbReference type="SAM" id="SignalP"/>
    </source>
</evidence>
<dbReference type="STRING" id="41688.A0A2N3NAR1"/>
<dbReference type="PANTHER" id="PTHR18952:SF265">
    <property type="entry name" value="CARBONIC ANHYDRASE"/>
    <property type="match status" value="1"/>
</dbReference>
<dbReference type="GO" id="GO:0008270">
    <property type="term" value="F:zinc ion binding"/>
    <property type="evidence" value="ECO:0007669"/>
    <property type="project" value="InterPro"/>
</dbReference>